<dbReference type="Pfam" id="PF00367">
    <property type="entry name" value="PTS_EIIB"/>
    <property type="match status" value="1"/>
</dbReference>
<reference evidence="10 11" key="1">
    <citation type="submission" date="2022-04" db="EMBL/GenBank/DDBJ databases">
        <title>Halobacillus sp. isolated from saltern.</title>
        <authorList>
            <person name="Won M."/>
            <person name="Lee C.-M."/>
            <person name="Woen H.-Y."/>
            <person name="Kwon S.-W."/>
        </authorList>
    </citation>
    <scope>NUCLEOTIDE SEQUENCE [LARGE SCALE GENOMIC DNA]</scope>
    <source>
        <strain evidence="10 11">SSBR10-3</strain>
    </source>
</reference>
<gene>
    <name evidence="10" type="ORF">MUN89_19440</name>
</gene>
<dbReference type="InterPro" id="IPR050558">
    <property type="entry name" value="PTS_Sugar-Specific_Components"/>
</dbReference>
<dbReference type="InterPro" id="IPR018113">
    <property type="entry name" value="PTrfase_EIIB_Cys"/>
</dbReference>
<keyword evidence="5" id="KW-0812">Transmembrane</keyword>
<dbReference type="PANTHER" id="PTHR30175">
    <property type="entry name" value="PHOSPHOTRANSFERASE SYSTEM TRANSPORT PROTEIN"/>
    <property type="match status" value="1"/>
</dbReference>
<evidence type="ECO:0000313" key="11">
    <source>
        <dbReference type="Proteomes" id="UP000831787"/>
    </source>
</evidence>
<accession>A0ABY4EHS1</accession>
<keyword evidence="4" id="KW-0598">Phosphotransferase system</keyword>
<dbReference type="InterPro" id="IPR036878">
    <property type="entry name" value="Glu_permease_IIB"/>
</dbReference>
<evidence type="ECO:0000256" key="5">
    <source>
        <dbReference type="ARBA" id="ARBA00022692"/>
    </source>
</evidence>
<evidence type="ECO:0000256" key="8">
    <source>
        <dbReference type="PROSITE-ProRule" id="PRU00421"/>
    </source>
</evidence>
<name>A0ABY4EHS1_9BACI</name>
<sequence length="93" mass="10756">MNNRELAETLITHLGGKQNILSFTNCITRLRVNVRDYSKVERTKIEQLNEVMGIVEDQTIQIVLGPGKVSKVAFEFGILQVWKAKILMRRNWI</sequence>
<evidence type="ECO:0000256" key="6">
    <source>
        <dbReference type="ARBA" id="ARBA00022777"/>
    </source>
</evidence>
<keyword evidence="3" id="KW-0808">Transferase</keyword>
<dbReference type="Proteomes" id="UP000831787">
    <property type="component" value="Chromosome"/>
</dbReference>
<evidence type="ECO:0000256" key="3">
    <source>
        <dbReference type="ARBA" id="ARBA00022679"/>
    </source>
</evidence>
<evidence type="ECO:0000259" key="9">
    <source>
        <dbReference type="PROSITE" id="PS51098"/>
    </source>
</evidence>
<evidence type="ECO:0000256" key="1">
    <source>
        <dbReference type="ARBA" id="ARBA00022448"/>
    </source>
</evidence>
<keyword evidence="1" id="KW-0813">Transport</keyword>
<organism evidence="10 11">
    <name type="scientific">Halobacillus salinarum</name>
    <dbReference type="NCBI Taxonomy" id="2932257"/>
    <lineage>
        <taxon>Bacteria</taxon>
        <taxon>Bacillati</taxon>
        <taxon>Bacillota</taxon>
        <taxon>Bacilli</taxon>
        <taxon>Bacillales</taxon>
        <taxon>Bacillaceae</taxon>
        <taxon>Halobacillus</taxon>
    </lineage>
</organism>
<feature type="domain" description="PTS EIIB type-1" evidence="9">
    <location>
        <begin position="4"/>
        <end position="86"/>
    </location>
</feature>
<dbReference type="InterPro" id="IPR001996">
    <property type="entry name" value="PTS_IIB_1"/>
</dbReference>
<keyword evidence="2" id="KW-0762">Sugar transport</keyword>
<dbReference type="SUPFAM" id="SSF55604">
    <property type="entry name" value="Glucose permease domain IIB"/>
    <property type="match status" value="1"/>
</dbReference>
<evidence type="ECO:0000313" key="10">
    <source>
        <dbReference type="EMBL" id="UOQ44016.1"/>
    </source>
</evidence>
<keyword evidence="11" id="KW-1185">Reference proteome</keyword>
<keyword evidence="7" id="KW-0472">Membrane</keyword>
<keyword evidence="7" id="KW-1133">Transmembrane helix</keyword>
<evidence type="ECO:0000256" key="4">
    <source>
        <dbReference type="ARBA" id="ARBA00022683"/>
    </source>
</evidence>
<dbReference type="CDD" id="cd00212">
    <property type="entry name" value="PTS_IIB_glc"/>
    <property type="match status" value="1"/>
</dbReference>
<keyword evidence="6" id="KW-0418">Kinase</keyword>
<proteinExistence type="predicted"/>
<dbReference type="PROSITE" id="PS51098">
    <property type="entry name" value="PTS_EIIB_TYPE_1"/>
    <property type="match status" value="1"/>
</dbReference>
<protein>
    <submittedName>
        <fullName evidence="10">PTS glucose/sucrose transporter subunit IIB</fullName>
    </submittedName>
</protein>
<feature type="active site" description="Phosphocysteine intermediate; for EIIB activity" evidence="8">
    <location>
        <position position="26"/>
    </location>
</feature>
<dbReference type="PANTHER" id="PTHR30175:SF1">
    <property type="entry name" value="PTS SYSTEM ARBUTIN-, CELLOBIOSE-, AND SALICIN-SPECIFIC EIIBC COMPONENT-RELATED"/>
    <property type="match status" value="1"/>
</dbReference>
<evidence type="ECO:0000256" key="7">
    <source>
        <dbReference type="ARBA" id="ARBA00022989"/>
    </source>
</evidence>
<dbReference type="PROSITE" id="PS01035">
    <property type="entry name" value="PTS_EIIB_TYPE_1_CYS"/>
    <property type="match status" value="1"/>
</dbReference>
<dbReference type="EMBL" id="CP095073">
    <property type="protein sequence ID" value="UOQ44016.1"/>
    <property type="molecule type" value="Genomic_DNA"/>
</dbReference>
<evidence type="ECO:0000256" key="2">
    <source>
        <dbReference type="ARBA" id="ARBA00022597"/>
    </source>
</evidence>
<dbReference type="Gene3D" id="3.30.1360.60">
    <property type="entry name" value="Glucose permease domain IIB"/>
    <property type="match status" value="1"/>
</dbReference>